<dbReference type="GO" id="GO:0005840">
    <property type="term" value="C:ribosome"/>
    <property type="evidence" value="ECO:0007669"/>
    <property type="project" value="UniProtKB-KW"/>
</dbReference>
<dbReference type="GO" id="GO:1990904">
    <property type="term" value="C:ribonucleoprotein complex"/>
    <property type="evidence" value="ECO:0007669"/>
    <property type="project" value="UniProtKB-KW"/>
</dbReference>
<evidence type="ECO:0000313" key="3">
    <source>
        <dbReference type="EMBL" id="HIY73342.1"/>
    </source>
</evidence>
<protein>
    <submittedName>
        <fullName evidence="3">UL14 family ribosomal protein</fullName>
    </submittedName>
</protein>
<dbReference type="Proteomes" id="UP000886824">
    <property type="component" value="Unassembled WGS sequence"/>
</dbReference>
<organism evidence="3 4">
    <name type="scientific">Candidatus Intestinimonas merdavium</name>
    <dbReference type="NCBI Taxonomy" id="2838622"/>
    <lineage>
        <taxon>Bacteria</taxon>
        <taxon>Bacillati</taxon>
        <taxon>Bacillota</taxon>
        <taxon>Clostridia</taxon>
        <taxon>Eubacteriales</taxon>
        <taxon>Intestinimonas</taxon>
    </lineage>
</organism>
<dbReference type="InterPro" id="IPR000218">
    <property type="entry name" value="Ribosomal_uL14"/>
</dbReference>
<dbReference type="AlphaFoldDB" id="A0A9D1Z4N2"/>
<proteinExistence type="predicted"/>
<dbReference type="SUPFAM" id="SSF50193">
    <property type="entry name" value="Ribosomal protein L14"/>
    <property type="match status" value="1"/>
</dbReference>
<evidence type="ECO:0000256" key="2">
    <source>
        <dbReference type="ARBA" id="ARBA00023274"/>
    </source>
</evidence>
<accession>A0A9D1Z4N2</accession>
<gene>
    <name evidence="3" type="ORF">H9826_05130</name>
</gene>
<reference evidence="3" key="1">
    <citation type="journal article" date="2021" name="PeerJ">
        <title>Extensive microbial diversity within the chicken gut microbiome revealed by metagenomics and culture.</title>
        <authorList>
            <person name="Gilroy R."/>
            <person name="Ravi A."/>
            <person name="Getino M."/>
            <person name="Pursley I."/>
            <person name="Horton D.L."/>
            <person name="Alikhan N.F."/>
            <person name="Baker D."/>
            <person name="Gharbi K."/>
            <person name="Hall N."/>
            <person name="Watson M."/>
            <person name="Adriaenssens E.M."/>
            <person name="Foster-Nyarko E."/>
            <person name="Jarju S."/>
            <person name="Secka A."/>
            <person name="Antonio M."/>
            <person name="Oren A."/>
            <person name="Chaudhuri R.R."/>
            <person name="La Ragione R."/>
            <person name="Hildebrand F."/>
            <person name="Pallen M.J."/>
        </authorList>
    </citation>
    <scope>NUCLEOTIDE SEQUENCE</scope>
    <source>
        <strain evidence="3">CHK33-7979</strain>
    </source>
</reference>
<keyword evidence="2" id="KW-0687">Ribonucleoprotein</keyword>
<feature type="non-terminal residue" evidence="3">
    <location>
        <position position="1"/>
    </location>
</feature>
<dbReference type="Pfam" id="PF00238">
    <property type="entry name" value="Ribosomal_L14"/>
    <property type="match status" value="1"/>
</dbReference>
<dbReference type="Gene3D" id="2.40.150.20">
    <property type="entry name" value="Ribosomal protein L14"/>
    <property type="match status" value="1"/>
</dbReference>
<reference evidence="3" key="2">
    <citation type="submission" date="2021-04" db="EMBL/GenBank/DDBJ databases">
        <authorList>
            <person name="Gilroy R."/>
        </authorList>
    </citation>
    <scope>NUCLEOTIDE SEQUENCE</scope>
    <source>
        <strain evidence="3">CHK33-7979</strain>
    </source>
</reference>
<dbReference type="GO" id="GO:0006412">
    <property type="term" value="P:translation"/>
    <property type="evidence" value="ECO:0007669"/>
    <property type="project" value="InterPro"/>
</dbReference>
<dbReference type="GO" id="GO:0003735">
    <property type="term" value="F:structural constituent of ribosome"/>
    <property type="evidence" value="ECO:0007669"/>
    <property type="project" value="InterPro"/>
</dbReference>
<evidence type="ECO:0000256" key="1">
    <source>
        <dbReference type="ARBA" id="ARBA00022980"/>
    </source>
</evidence>
<evidence type="ECO:0000313" key="4">
    <source>
        <dbReference type="Proteomes" id="UP000886824"/>
    </source>
</evidence>
<comment type="caution">
    <text evidence="3">The sequence shown here is derived from an EMBL/GenBank/DDBJ whole genome shotgun (WGS) entry which is preliminary data.</text>
</comment>
<sequence length="36" mass="4156">IKDDKNPRGTRIFGPVARELRDKDYMKILSLAPEVL</sequence>
<dbReference type="InterPro" id="IPR036853">
    <property type="entry name" value="Ribosomal_uL14_sf"/>
</dbReference>
<dbReference type="EMBL" id="DXCX01000052">
    <property type="protein sequence ID" value="HIY73342.1"/>
    <property type="molecule type" value="Genomic_DNA"/>
</dbReference>
<keyword evidence="1 3" id="KW-0689">Ribosomal protein</keyword>
<name>A0A9D1Z4N2_9FIRM</name>